<accession>A0A8J9ZYZ4</accession>
<organism evidence="2 3">
    <name type="scientific">Branchiostoma lanceolatum</name>
    <name type="common">Common lancelet</name>
    <name type="synonym">Amphioxus lanceolatum</name>
    <dbReference type="NCBI Taxonomy" id="7740"/>
    <lineage>
        <taxon>Eukaryota</taxon>
        <taxon>Metazoa</taxon>
        <taxon>Chordata</taxon>
        <taxon>Cephalochordata</taxon>
        <taxon>Leptocardii</taxon>
        <taxon>Amphioxiformes</taxon>
        <taxon>Branchiostomatidae</taxon>
        <taxon>Branchiostoma</taxon>
    </lineage>
</organism>
<dbReference type="AlphaFoldDB" id="A0A8J9ZYZ4"/>
<protein>
    <submittedName>
        <fullName evidence="2">Hypp3080 protein</fullName>
    </submittedName>
</protein>
<dbReference type="EMBL" id="OV696690">
    <property type="protein sequence ID" value="CAH1264872.1"/>
    <property type="molecule type" value="Genomic_DNA"/>
</dbReference>
<keyword evidence="3" id="KW-1185">Reference proteome</keyword>
<gene>
    <name evidence="2" type="primary">Hypp3080</name>
    <name evidence="2" type="ORF">BLAG_LOCUS19069</name>
</gene>
<evidence type="ECO:0000256" key="1">
    <source>
        <dbReference type="SAM" id="MobiDB-lite"/>
    </source>
</evidence>
<feature type="compositionally biased region" description="Acidic residues" evidence="1">
    <location>
        <begin position="83"/>
        <end position="92"/>
    </location>
</feature>
<dbReference type="Proteomes" id="UP000838412">
    <property type="component" value="Chromosome 5"/>
</dbReference>
<reference evidence="2" key="1">
    <citation type="submission" date="2022-01" db="EMBL/GenBank/DDBJ databases">
        <authorList>
            <person name="Braso-Vives M."/>
        </authorList>
    </citation>
    <scope>NUCLEOTIDE SEQUENCE</scope>
</reference>
<sequence>MHDVSSGHHTVFSKHCLKWFKVGANSTLPEKYGRGLCCKCKQFIRGVKQSDKRNAKLSEEVWRRKLYMSRMLDERSKERLESYDGEEGDDQHEEQTGGIDGDGRREAGMDDTGI</sequence>
<evidence type="ECO:0000313" key="3">
    <source>
        <dbReference type="Proteomes" id="UP000838412"/>
    </source>
</evidence>
<proteinExistence type="predicted"/>
<evidence type="ECO:0000313" key="2">
    <source>
        <dbReference type="EMBL" id="CAH1264872.1"/>
    </source>
</evidence>
<feature type="region of interest" description="Disordered" evidence="1">
    <location>
        <begin position="75"/>
        <end position="114"/>
    </location>
</feature>
<name>A0A8J9ZYZ4_BRALA</name>